<organism evidence="2 3">
    <name type="scientific">Paraconiothyrium brasiliense</name>
    <dbReference type="NCBI Taxonomy" id="300254"/>
    <lineage>
        <taxon>Eukaryota</taxon>
        <taxon>Fungi</taxon>
        <taxon>Dikarya</taxon>
        <taxon>Ascomycota</taxon>
        <taxon>Pezizomycotina</taxon>
        <taxon>Dothideomycetes</taxon>
        <taxon>Pleosporomycetidae</taxon>
        <taxon>Pleosporales</taxon>
        <taxon>Massarineae</taxon>
        <taxon>Didymosphaeriaceae</taxon>
        <taxon>Paraconiothyrium</taxon>
    </lineage>
</organism>
<dbReference type="Proteomes" id="UP001521785">
    <property type="component" value="Unassembled WGS sequence"/>
</dbReference>
<reference evidence="2 3" key="1">
    <citation type="submission" date="2024-02" db="EMBL/GenBank/DDBJ databases">
        <title>De novo assembly and annotation of 12 fungi associated with fruit tree decline syndrome in Ontario, Canada.</title>
        <authorList>
            <person name="Sulman M."/>
            <person name="Ellouze W."/>
            <person name="Ilyukhin E."/>
        </authorList>
    </citation>
    <scope>NUCLEOTIDE SEQUENCE [LARGE SCALE GENOMIC DNA]</scope>
    <source>
        <strain evidence="2 3">M42-189</strain>
    </source>
</reference>
<accession>A0ABR3RGK5</accession>
<name>A0ABR3RGK5_9PLEO</name>
<dbReference type="EMBL" id="JAKJXO020000006">
    <property type="protein sequence ID" value="KAL1603580.1"/>
    <property type="molecule type" value="Genomic_DNA"/>
</dbReference>
<evidence type="ECO:0000313" key="2">
    <source>
        <dbReference type="EMBL" id="KAL1603580.1"/>
    </source>
</evidence>
<protein>
    <recommendedName>
        <fullName evidence="1">Heterokaryon incompatibility domain-containing protein</fullName>
    </recommendedName>
</protein>
<dbReference type="InterPro" id="IPR010730">
    <property type="entry name" value="HET"/>
</dbReference>
<keyword evidence="3" id="KW-1185">Reference proteome</keyword>
<gene>
    <name evidence="2" type="ORF">SLS60_005168</name>
</gene>
<dbReference type="PANTHER" id="PTHR24148:SF78">
    <property type="entry name" value="HETEROKARYON INCOMPATIBILITY DOMAIN-CONTAINING PROTEIN"/>
    <property type="match status" value="1"/>
</dbReference>
<dbReference type="Pfam" id="PF06985">
    <property type="entry name" value="HET"/>
    <property type="match status" value="1"/>
</dbReference>
<comment type="caution">
    <text evidence="2">The sequence shown here is derived from an EMBL/GenBank/DDBJ whole genome shotgun (WGS) entry which is preliminary data.</text>
</comment>
<evidence type="ECO:0000313" key="3">
    <source>
        <dbReference type="Proteomes" id="UP001521785"/>
    </source>
</evidence>
<feature type="domain" description="Heterokaryon incompatibility" evidence="1">
    <location>
        <begin position="1"/>
        <end position="97"/>
    </location>
</feature>
<sequence length="1048" mass="117972">MARIYGLAKRVVVWLGAEADGSTFAFQRLRDLAQTSQSTDQSQPGGKLSWFRRKDKIVDGDVDNDVDRGLGILDAEQTILLLLHRPYFRRMWKILQEVTAARNMLLKCGDAEMQTATFLAGLDALKGIDDWELHSRILAFSRLIKASNFRESFKGQAHLKIEPLTELIDRFHAHDATDPRDKVYALWGLSSDSDLMTSLQPDYDKSWKELLLILGKVVFGENSSVSASAHRQTMFVRTAGYDIGRVEHIARGNGERLWENTQVIEITSTRVSRFSGPDRVWSVSVNIRVPSERLLEDDLVLFLPHASKIIFARPARYYFKVVMAIDSRIVHVLDSDGGRVKSGHVWWQSWSGDIVEDTKEFPLLWSWEKDYGQDEEESLKLMGDQDMSLSSPTERERYRTLLKATAMSDMAALSMSFEHYHQASGLLTEVVFIYDTVYDEEHGIAVAARGRLNDASTRKANYLKAQELFCKHCGSDSNPDMANLYALIILLSIEPAYVEVTYGIVYVTSSHLWADYASKVMSEGVSKEMLLQALQRLPFSENTKANSTWDNSFNIKTTAPAIHRALGNVSLAQDYLEFLLEMASDDITISALEVLTAAQQQIRASSFVRLAERSDCPLQNLPEVLEAFRHRKTPGMYMRSIVADLGDRIVVTPDAINVAAKWNVDTLLALLKAAKGAPVVTSAAFTIAMQNLSESTPEIIGVLAQHAESGCVVPEQALNLIASGGELDRTELRWIFVSLLEHTNLVVNVYESCLFGNALDGWTTEGSNISDLLRFRPISDFSDFSREVLMSMRITRESVRDRPIKKLSALYSFGLLESTGPIKPDDIYTIATNDIVGYASFINLVRYRKDEFRLTDELILRVASEEKKASRKSSWLYGEDEAPWKSLLVIDRCTAFLVRHADDDVIDSLVSASALIDIAASRGLSRVLETLQSRLKDTDLNFDPLHIVAKLCQLFQRPLQPGESYTAMPNIISLVQNLARTEHKSISDNVKWEMFLHARHEQDSGAVIDLLLQNGVLDEDVVRIWNEQDLDTEAGHQENDVRRRAPRA</sequence>
<dbReference type="InterPro" id="IPR052895">
    <property type="entry name" value="HetReg/Transcr_Mod"/>
</dbReference>
<proteinExistence type="predicted"/>
<dbReference type="PANTHER" id="PTHR24148">
    <property type="entry name" value="ANKYRIN REPEAT DOMAIN-CONTAINING PROTEIN 39 HOMOLOG-RELATED"/>
    <property type="match status" value="1"/>
</dbReference>
<evidence type="ECO:0000259" key="1">
    <source>
        <dbReference type="Pfam" id="PF06985"/>
    </source>
</evidence>